<dbReference type="InterPro" id="IPR025659">
    <property type="entry name" value="Tubby-like_C"/>
</dbReference>
<evidence type="ECO:0000313" key="2">
    <source>
        <dbReference type="Proteomes" id="UP000515123"/>
    </source>
</evidence>
<dbReference type="SUPFAM" id="SSF54518">
    <property type="entry name" value="Tubby C-terminal domain-like"/>
    <property type="match status" value="1"/>
</dbReference>
<organism evidence="2 3">
    <name type="scientific">Ananas comosus</name>
    <name type="common">Pineapple</name>
    <name type="synonym">Ananas ananas</name>
    <dbReference type="NCBI Taxonomy" id="4615"/>
    <lineage>
        <taxon>Eukaryota</taxon>
        <taxon>Viridiplantae</taxon>
        <taxon>Streptophyta</taxon>
        <taxon>Embryophyta</taxon>
        <taxon>Tracheophyta</taxon>
        <taxon>Spermatophyta</taxon>
        <taxon>Magnoliopsida</taxon>
        <taxon>Liliopsida</taxon>
        <taxon>Poales</taxon>
        <taxon>Bromeliaceae</taxon>
        <taxon>Bromelioideae</taxon>
        <taxon>Ananas</taxon>
    </lineage>
</organism>
<reference evidence="2" key="1">
    <citation type="journal article" date="2015" name="Nat. Genet.">
        <title>The pineapple genome and the evolution of CAM photosynthesis.</title>
        <authorList>
            <person name="Ming R."/>
            <person name="VanBuren R."/>
            <person name="Wai C.M."/>
            <person name="Tang H."/>
            <person name="Schatz M.C."/>
            <person name="Bowers J.E."/>
            <person name="Lyons E."/>
            <person name="Wang M.L."/>
            <person name="Chen J."/>
            <person name="Biggers E."/>
            <person name="Zhang J."/>
            <person name="Huang L."/>
            <person name="Zhang L."/>
            <person name="Miao W."/>
            <person name="Zhang J."/>
            <person name="Ye Z."/>
            <person name="Miao C."/>
            <person name="Lin Z."/>
            <person name="Wang H."/>
            <person name="Zhou H."/>
            <person name="Yim W.C."/>
            <person name="Priest H.D."/>
            <person name="Zheng C."/>
            <person name="Woodhouse M."/>
            <person name="Edger P.P."/>
            <person name="Guyot R."/>
            <person name="Guo H.B."/>
            <person name="Guo H."/>
            <person name="Zheng G."/>
            <person name="Singh R."/>
            <person name="Sharma A."/>
            <person name="Min X."/>
            <person name="Zheng Y."/>
            <person name="Lee H."/>
            <person name="Gurtowski J."/>
            <person name="Sedlazeck F.J."/>
            <person name="Harkess A."/>
            <person name="McKain M.R."/>
            <person name="Liao Z."/>
            <person name="Fang J."/>
            <person name="Liu J."/>
            <person name="Zhang X."/>
            <person name="Zhang Q."/>
            <person name="Hu W."/>
            <person name="Qin Y."/>
            <person name="Wang K."/>
            <person name="Chen L.Y."/>
            <person name="Shirley N."/>
            <person name="Lin Y.R."/>
            <person name="Liu L.Y."/>
            <person name="Hernandez A.G."/>
            <person name="Wright C.L."/>
            <person name="Bulone V."/>
            <person name="Tuskan G.A."/>
            <person name="Heath K."/>
            <person name="Zee F."/>
            <person name="Moore P.H."/>
            <person name="Sunkar R."/>
            <person name="Leebens-Mack J.H."/>
            <person name="Mockler T."/>
            <person name="Bennetzen J.L."/>
            <person name="Freeling M."/>
            <person name="Sankoff D."/>
            <person name="Paterson A.H."/>
            <person name="Zhu X."/>
            <person name="Yang X."/>
            <person name="Smith J.A."/>
            <person name="Cushman J.C."/>
            <person name="Paull R.E."/>
            <person name="Yu Q."/>
        </authorList>
    </citation>
    <scope>NUCLEOTIDE SEQUENCE [LARGE SCALE GENOMIC DNA]</scope>
    <source>
        <strain evidence="2">cv. F153</strain>
    </source>
</reference>
<protein>
    <submittedName>
        <fullName evidence="3">Protein LURP-one-related 11-like</fullName>
    </submittedName>
</protein>
<evidence type="ECO:0000313" key="3">
    <source>
        <dbReference type="RefSeq" id="XP_020103605.1"/>
    </source>
</evidence>
<name>A0A6P5GDZ4_ANACO</name>
<dbReference type="PANTHER" id="PTHR31087:SF142">
    <property type="entry name" value="OS07G0672600 PROTEIN"/>
    <property type="match status" value="1"/>
</dbReference>
<dbReference type="GeneID" id="109720728"/>
<dbReference type="AlphaFoldDB" id="A0A6P5GDZ4"/>
<dbReference type="InterPro" id="IPR007612">
    <property type="entry name" value="LOR"/>
</dbReference>
<dbReference type="OrthoDB" id="652749at2759"/>
<accession>A0A6P5GDZ4</accession>
<keyword evidence="2" id="KW-1185">Reference proteome</keyword>
<gene>
    <name evidence="3" type="primary">LOC109720728</name>
</gene>
<dbReference type="InterPro" id="IPR038595">
    <property type="entry name" value="LOR_sf"/>
</dbReference>
<proteinExistence type="inferred from homology"/>
<dbReference type="Pfam" id="PF04525">
    <property type="entry name" value="LOR"/>
    <property type="match status" value="1"/>
</dbReference>
<dbReference type="RefSeq" id="XP_020103605.1">
    <property type="nucleotide sequence ID" value="XM_020248016.1"/>
</dbReference>
<evidence type="ECO:0000256" key="1">
    <source>
        <dbReference type="ARBA" id="ARBA00005437"/>
    </source>
</evidence>
<comment type="similarity">
    <text evidence="1">Belongs to the LOR family.</text>
</comment>
<dbReference type="Gramene" id="Aco006338.1.mrna1">
    <property type="protein sequence ID" value="Aco006338.1.mrna1"/>
    <property type="gene ID" value="Aco006338.1.path1"/>
</dbReference>
<dbReference type="PANTHER" id="PTHR31087">
    <property type="match status" value="1"/>
</dbReference>
<dbReference type="Proteomes" id="UP000515123">
    <property type="component" value="Linkage group 14"/>
</dbReference>
<sequence length="204" mass="22893">MAKVHPSSSSSSSSSSTCCYMSAKREIFTIWMKSLVLNGNGCTVYDSKGQIIFRVDNYDCKCSGKVYLMDLSGKVLFKILKKKLFFGRWEGYKWNGLHQEANPWFKVKKPCRILKGSSEQPYCEIWSKSGQLLCYKIDGFSRKSSPYKIVDNLSGLVVAEVKRKQTSSGVALGDDVFSLVVEPNIDHSLIMGLVIVHGLMNHIL</sequence>
<dbReference type="Gene3D" id="2.40.160.200">
    <property type="entry name" value="LURP1-related"/>
    <property type="match status" value="1"/>
</dbReference>
<reference evidence="3" key="2">
    <citation type="submission" date="2025-08" db="UniProtKB">
        <authorList>
            <consortium name="RefSeq"/>
        </authorList>
    </citation>
    <scope>IDENTIFICATION</scope>
    <source>
        <tissue evidence="3">Leaf</tissue>
    </source>
</reference>